<comment type="caution">
    <text evidence="1">The sequence shown here is derived from an EMBL/GenBank/DDBJ whole genome shotgun (WGS) entry which is preliminary data.</text>
</comment>
<gene>
    <name evidence="1" type="ORF">UT93_C0017G0003</name>
</gene>
<feature type="non-terminal residue" evidence="1">
    <location>
        <position position="172"/>
    </location>
</feature>
<name>A0A0G0RSV2_9BACT</name>
<organism evidence="1 2">
    <name type="scientific">Candidatus Woesebacteria bacterium GW2011_GWF1_40_24</name>
    <dbReference type="NCBI Taxonomy" id="1618601"/>
    <lineage>
        <taxon>Bacteria</taxon>
        <taxon>Candidatus Woeseibacteriota</taxon>
    </lineage>
</organism>
<dbReference type="AlphaFoldDB" id="A0A0G0RSV2"/>
<reference evidence="1 2" key="1">
    <citation type="journal article" date="2015" name="Nature">
        <title>rRNA introns, odd ribosomes, and small enigmatic genomes across a large radiation of phyla.</title>
        <authorList>
            <person name="Brown C.T."/>
            <person name="Hug L.A."/>
            <person name="Thomas B.C."/>
            <person name="Sharon I."/>
            <person name="Castelle C.J."/>
            <person name="Singh A."/>
            <person name="Wilkins M.J."/>
            <person name="Williams K.H."/>
            <person name="Banfield J.F."/>
        </authorList>
    </citation>
    <scope>NUCLEOTIDE SEQUENCE [LARGE SCALE GENOMIC DNA]</scope>
</reference>
<protein>
    <submittedName>
        <fullName evidence="1">Uncharacterized protein</fullName>
    </submittedName>
</protein>
<proteinExistence type="predicted"/>
<dbReference type="EMBL" id="LBYR01000017">
    <property type="protein sequence ID" value="KKR55769.1"/>
    <property type="molecule type" value="Genomic_DNA"/>
</dbReference>
<accession>A0A0G0RSV2</accession>
<sequence>MANLAANSLIGNNTGSPATPVALSTTDVKTLLAISASDVSGLGTIATQSAGNVFVTGGQIVGGTINGAVIGGTTAAAGTFTTLSSTGNSTIGDANSDTLTIKAGSSGTGISFFDSSFANCSALETSGGVLTCGTDDTGAGGGIATIQIGDSDIVTTATVIDFLAADFDITNS</sequence>
<evidence type="ECO:0000313" key="1">
    <source>
        <dbReference type="EMBL" id="KKR55769.1"/>
    </source>
</evidence>
<evidence type="ECO:0000313" key="2">
    <source>
        <dbReference type="Proteomes" id="UP000034627"/>
    </source>
</evidence>
<dbReference type="Proteomes" id="UP000034627">
    <property type="component" value="Unassembled WGS sequence"/>
</dbReference>